<gene>
    <name evidence="8" type="ORF">A1O1_05953</name>
</gene>
<keyword evidence="9" id="KW-1185">Reference proteome</keyword>
<feature type="compositionally biased region" description="Polar residues" evidence="5">
    <location>
        <begin position="431"/>
        <end position="443"/>
    </location>
</feature>
<dbReference type="EMBL" id="AMWN01000005">
    <property type="protein sequence ID" value="EXJ85588.1"/>
    <property type="molecule type" value="Genomic_DNA"/>
</dbReference>
<feature type="transmembrane region" description="Helical" evidence="6">
    <location>
        <begin position="327"/>
        <end position="347"/>
    </location>
</feature>
<protein>
    <recommendedName>
        <fullName evidence="10">RTA1 domain-containing protein</fullName>
    </recommendedName>
</protein>
<feature type="transmembrane region" description="Helical" evidence="6">
    <location>
        <begin position="134"/>
        <end position="151"/>
    </location>
</feature>
<evidence type="ECO:0000256" key="1">
    <source>
        <dbReference type="ARBA" id="ARBA00004141"/>
    </source>
</evidence>
<evidence type="ECO:0000313" key="9">
    <source>
        <dbReference type="Proteomes" id="UP000019484"/>
    </source>
</evidence>
<accession>W9XZC9</accession>
<evidence type="ECO:0000256" key="4">
    <source>
        <dbReference type="ARBA" id="ARBA00023136"/>
    </source>
</evidence>
<feature type="transmembrane region" description="Helical" evidence="6">
    <location>
        <begin position="245"/>
        <end position="269"/>
    </location>
</feature>
<dbReference type="HOGENOM" id="CLU_033465_3_0_1"/>
<dbReference type="InterPro" id="IPR007568">
    <property type="entry name" value="RTA1"/>
</dbReference>
<reference evidence="8 9" key="1">
    <citation type="submission" date="2013-03" db="EMBL/GenBank/DDBJ databases">
        <title>The Genome Sequence of Capronia coronata CBS 617.96.</title>
        <authorList>
            <consortium name="The Broad Institute Genomics Platform"/>
            <person name="Cuomo C."/>
            <person name="de Hoog S."/>
            <person name="Gorbushina A."/>
            <person name="Walker B."/>
            <person name="Young S.K."/>
            <person name="Zeng Q."/>
            <person name="Gargeya S."/>
            <person name="Fitzgerald M."/>
            <person name="Haas B."/>
            <person name="Abouelleil A."/>
            <person name="Allen A.W."/>
            <person name="Alvarado L."/>
            <person name="Arachchi H.M."/>
            <person name="Berlin A.M."/>
            <person name="Chapman S.B."/>
            <person name="Gainer-Dewar J."/>
            <person name="Goldberg J."/>
            <person name="Griggs A."/>
            <person name="Gujja S."/>
            <person name="Hansen M."/>
            <person name="Howarth C."/>
            <person name="Imamovic A."/>
            <person name="Ireland A."/>
            <person name="Larimer J."/>
            <person name="McCowan C."/>
            <person name="Murphy C."/>
            <person name="Pearson M."/>
            <person name="Poon T.W."/>
            <person name="Priest M."/>
            <person name="Roberts A."/>
            <person name="Saif S."/>
            <person name="Shea T."/>
            <person name="Sisk P."/>
            <person name="Sykes S."/>
            <person name="Wortman J."/>
            <person name="Nusbaum C."/>
            <person name="Birren B."/>
        </authorList>
    </citation>
    <scope>NUCLEOTIDE SEQUENCE [LARGE SCALE GENOMIC DNA]</scope>
    <source>
        <strain evidence="8 9">CBS 617.96</strain>
    </source>
</reference>
<feature type="signal peptide" evidence="7">
    <location>
        <begin position="1"/>
        <end position="19"/>
    </location>
</feature>
<keyword evidence="7" id="KW-0732">Signal</keyword>
<evidence type="ECO:0008006" key="10">
    <source>
        <dbReference type="Google" id="ProtNLM"/>
    </source>
</evidence>
<feature type="compositionally biased region" description="Basic and acidic residues" evidence="5">
    <location>
        <begin position="411"/>
        <end position="424"/>
    </location>
</feature>
<feature type="transmembrane region" description="Helical" evidence="6">
    <location>
        <begin position="289"/>
        <end position="307"/>
    </location>
</feature>
<proteinExistence type="predicted"/>
<feature type="transmembrane region" description="Helical" evidence="6">
    <location>
        <begin position="207"/>
        <end position="225"/>
    </location>
</feature>
<feature type="transmembrane region" description="Helical" evidence="6">
    <location>
        <begin position="102"/>
        <end position="122"/>
    </location>
</feature>
<dbReference type="AlphaFoldDB" id="W9XZC9"/>
<organism evidence="8 9">
    <name type="scientific">Capronia coronata CBS 617.96</name>
    <dbReference type="NCBI Taxonomy" id="1182541"/>
    <lineage>
        <taxon>Eukaryota</taxon>
        <taxon>Fungi</taxon>
        <taxon>Dikarya</taxon>
        <taxon>Ascomycota</taxon>
        <taxon>Pezizomycotina</taxon>
        <taxon>Eurotiomycetes</taxon>
        <taxon>Chaetothyriomycetidae</taxon>
        <taxon>Chaetothyriales</taxon>
        <taxon>Herpotrichiellaceae</taxon>
        <taxon>Capronia</taxon>
    </lineage>
</organism>
<dbReference type="Pfam" id="PF04479">
    <property type="entry name" value="RTA1"/>
    <property type="match status" value="1"/>
</dbReference>
<evidence type="ECO:0000256" key="7">
    <source>
        <dbReference type="SAM" id="SignalP"/>
    </source>
</evidence>
<evidence type="ECO:0000256" key="3">
    <source>
        <dbReference type="ARBA" id="ARBA00022989"/>
    </source>
</evidence>
<dbReference type="Proteomes" id="UP000019484">
    <property type="component" value="Unassembled WGS sequence"/>
</dbReference>
<name>W9XZC9_9EURO</name>
<dbReference type="RefSeq" id="XP_007725026.1">
    <property type="nucleotide sequence ID" value="XM_007726836.1"/>
</dbReference>
<dbReference type="eggNOG" id="ENOG502SKG2">
    <property type="taxonomic scope" value="Eukaryota"/>
</dbReference>
<comment type="subcellular location">
    <subcellularLocation>
        <location evidence="1">Membrane</location>
        <topology evidence="1">Multi-pass membrane protein</topology>
    </subcellularLocation>
</comment>
<sequence>MKAWRALSLVFWGAGLLVAALPAQTALPEQLPAATPSPTPTPTATLELRAAAASFTGVHITPYSYSHVSLSLDLPSSTCTQTIKPDKNGYVPPGTCGSLYEYYPSFGAAIVFSVLFGILFIAHLAQAIAHKKSFCWVVVMASFWEFASYGFRTAGTRNQQSTTLATLSQILVLLAPIWVNAFAYMVFARIVHFFAPTRKVWKISPSIMAFVFVTLDITSFIIQLIGGGMAGPGATPEAQQKGVHIYMGGIGLQEFFIVCFMVLVIKFHLEQTKAQRSGLVTEAKVRWRWILYALYICLLAITARIIFRLVEFSRGFGEDNPLPHKEGYFYALEAVPMFFAILIWNALHPGRYMQGPESKLPPSWLSRKLCCCCHRKGKPRGGGHERLASNASYEELKALKSREPSPMPRGRVGEPVESRYEPFQERLAPQESYTTYAPASRGNSPGPPAPEPRSWTGP</sequence>
<evidence type="ECO:0000313" key="8">
    <source>
        <dbReference type="EMBL" id="EXJ85588.1"/>
    </source>
</evidence>
<dbReference type="STRING" id="1182541.W9XZC9"/>
<evidence type="ECO:0000256" key="6">
    <source>
        <dbReference type="SAM" id="Phobius"/>
    </source>
</evidence>
<evidence type="ECO:0000256" key="2">
    <source>
        <dbReference type="ARBA" id="ARBA00022692"/>
    </source>
</evidence>
<feature type="chain" id="PRO_5004932364" description="RTA1 domain-containing protein" evidence="7">
    <location>
        <begin position="20"/>
        <end position="458"/>
    </location>
</feature>
<keyword evidence="4 6" id="KW-0472">Membrane</keyword>
<feature type="transmembrane region" description="Helical" evidence="6">
    <location>
        <begin position="171"/>
        <end position="195"/>
    </location>
</feature>
<feature type="region of interest" description="Disordered" evidence="5">
    <location>
        <begin position="398"/>
        <end position="458"/>
    </location>
</feature>
<dbReference type="GO" id="GO:0016020">
    <property type="term" value="C:membrane"/>
    <property type="evidence" value="ECO:0007669"/>
    <property type="project" value="UniProtKB-SubCell"/>
</dbReference>
<evidence type="ECO:0000256" key="5">
    <source>
        <dbReference type="SAM" id="MobiDB-lite"/>
    </source>
</evidence>
<dbReference type="OrthoDB" id="5384040at2759"/>
<dbReference type="GeneID" id="19160825"/>
<keyword evidence="2 6" id="KW-0812">Transmembrane</keyword>
<dbReference type="PANTHER" id="PTHR31465">
    <property type="entry name" value="PROTEIN RTA1-RELATED"/>
    <property type="match status" value="1"/>
</dbReference>
<keyword evidence="3 6" id="KW-1133">Transmembrane helix</keyword>
<comment type="caution">
    <text evidence="8">The sequence shown here is derived from an EMBL/GenBank/DDBJ whole genome shotgun (WGS) entry which is preliminary data.</text>
</comment>
<dbReference type="PANTHER" id="PTHR31465:SF15">
    <property type="entry name" value="LIPID TRANSPORTER ATNI-RELATED"/>
    <property type="match status" value="1"/>
</dbReference>